<comment type="caution">
    <text evidence="2">The sequence shown here is derived from an EMBL/GenBank/DDBJ whole genome shotgun (WGS) entry which is preliminary data.</text>
</comment>
<dbReference type="RefSeq" id="WP_316669211.1">
    <property type="nucleotide sequence ID" value="NZ_CATZBU010000020.1"/>
</dbReference>
<dbReference type="Gene3D" id="3.40.50.1820">
    <property type="entry name" value="alpha/beta hydrolase"/>
    <property type="match status" value="1"/>
</dbReference>
<gene>
    <name evidence="2" type="ORF">LMG19083_04722</name>
</gene>
<dbReference type="EMBL" id="CATZBU010000020">
    <property type="protein sequence ID" value="CAJ0808533.1"/>
    <property type="molecule type" value="Genomic_DNA"/>
</dbReference>
<feature type="domain" description="AB hydrolase-1" evidence="1">
    <location>
        <begin position="9"/>
        <end position="220"/>
    </location>
</feature>
<evidence type="ECO:0000313" key="2">
    <source>
        <dbReference type="EMBL" id="CAJ0808533.1"/>
    </source>
</evidence>
<keyword evidence="3" id="KW-1185">Reference proteome</keyword>
<name>A0ABM9JZH0_9RALS</name>
<dbReference type="SUPFAM" id="SSF53474">
    <property type="entry name" value="alpha/beta-Hydrolases"/>
    <property type="match status" value="1"/>
</dbReference>
<protein>
    <recommendedName>
        <fullName evidence="1">AB hydrolase-1 domain-containing protein</fullName>
    </recommendedName>
</protein>
<sequence>MSQKTSVTLVLLPGMDGTGRLFQPLLAEMGKGIAPKVITYPESEPLTYEALIPRIQAALQAIDGPYVVLGESFSGPLAIEIAANCPPGMRGLILCCTFARNPHPRLRPLRSAVNLLPFNVAISSIGSRLLFGRFFTQPLHRMFQQAVATVTPAVFRVRLRSVLEVDVTDKLAAVQVPLLYLQGAADNVVPRSAAALIQQIRPDVQLVEMDAPHCLLQAVPRNAARVIADFVASTADRFAASQISSAGS</sequence>
<dbReference type="Pfam" id="PF12697">
    <property type="entry name" value="Abhydrolase_6"/>
    <property type="match status" value="1"/>
</dbReference>
<reference evidence="2 3" key="1">
    <citation type="submission" date="2023-07" db="EMBL/GenBank/DDBJ databases">
        <authorList>
            <person name="Peeters C."/>
        </authorList>
    </citation>
    <scope>NUCLEOTIDE SEQUENCE [LARGE SCALE GENOMIC DNA]</scope>
    <source>
        <strain evidence="2 3">LMG 19083</strain>
    </source>
</reference>
<dbReference type="Proteomes" id="UP001189813">
    <property type="component" value="Unassembled WGS sequence"/>
</dbReference>
<accession>A0ABM9JZH0</accession>
<evidence type="ECO:0000259" key="1">
    <source>
        <dbReference type="Pfam" id="PF12697"/>
    </source>
</evidence>
<dbReference type="InterPro" id="IPR029058">
    <property type="entry name" value="AB_hydrolase_fold"/>
</dbReference>
<proteinExistence type="predicted"/>
<evidence type="ECO:0000313" key="3">
    <source>
        <dbReference type="Proteomes" id="UP001189813"/>
    </source>
</evidence>
<organism evidence="2 3">
    <name type="scientific">Ralstonia psammae</name>
    <dbReference type="NCBI Taxonomy" id="3058598"/>
    <lineage>
        <taxon>Bacteria</taxon>
        <taxon>Pseudomonadati</taxon>
        <taxon>Pseudomonadota</taxon>
        <taxon>Betaproteobacteria</taxon>
        <taxon>Burkholderiales</taxon>
        <taxon>Burkholderiaceae</taxon>
        <taxon>Ralstonia</taxon>
    </lineage>
</organism>
<dbReference type="InterPro" id="IPR000073">
    <property type="entry name" value="AB_hydrolase_1"/>
</dbReference>